<name>A0A1I5HPZ6_9FIRM</name>
<dbReference type="GO" id="GO:0046872">
    <property type="term" value="F:metal ion binding"/>
    <property type="evidence" value="ECO:0007669"/>
    <property type="project" value="UniProtKB-KW"/>
</dbReference>
<dbReference type="Pfam" id="PF03352">
    <property type="entry name" value="Adenine_glyco"/>
    <property type="match status" value="1"/>
</dbReference>
<dbReference type="AlphaFoldDB" id="A0A1I5HPZ6"/>
<accession>A0A1I5HPZ6</accession>
<dbReference type="Gene3D" id="1.10.340.30">
    <property type="entry name" value="Hypothetical protein, domain 2"/>
    <property type="match status" value="1"/>
</dbReference>
<evidence type="ECO:0000313" key="3">
    <source>
        <dbReference type="Proteomes" id="UP000198806"/>
    </source>
</evidence>
<dbReference type="PANTHER" id="PTHR30037">
    <property type="entry name" value="DNA-3-METHYLADENINE GLYCOSYLASE 1"/>
    <property type="match status" value="1"/>
</dbReference>
<evidence type="ECO:0000256" key="1">
    <source>
        <dbReference type="PIRSR" id="PIRSR605019-1"/>
    </source>
</evidence>
<proteinExistence type="predicted"/>
<keyword evidence="3" id="KW-1185">Reference proteome</keyword>
<dbReference type="Proteomes" id="UP000198806">
    <property type="component" value="Unassembled WGS sequence"/>
</dbReference>
<dbReference type="GO" id="GO:0008725">
    <property type="term" value="F:DNA-3-methyladenine glycosylase activity"/>
    <property type="evidence" value="ECO:0007669"/>
    <property type="project" value="InterPro"/>
</dbReference>
<dbReference type="EMBL" id="FOWD01000032">
    <property type="protein sequence ID" value="SFO49901.1"/>
    <property type="molecule type" value="Genomic_DNA"/>
</dbReference>
<keyword evidence="1" id="KW-0862">Zinc</keyword>
<gene>
    <name evidence="2" type="ORF">SAMN04489757_13216</name>
</gene>
<dbReference type="OrthoDB" id="9807664at2"/>
<dbReference type="SUPFAM" id="SSF48150">
    <property type="entry name" value="DNA-glycosylase"/>
    <property type="match status" value="1"/>
</dbReference>
<feature type="binding site" evidence="1">
    <location>
        <position position="181"/>
    </location>
    <ligand>
        <name>Zn(2+)</name>
        <dbReference type="ChEBI" id="CHEBI:29105"/>
    </ligand>
</feature>
<protein>
    <submittedName>
        <fullName evidence="2">DNA-3-methyladenine glycosylase I</fullName>
    </submittedName>
</protein>
<feature type="binding site" evidence="1">
    <location>
        <position position="6"/>
    </location>
    <ligand>
        <name>Zn(2+)</name>
        <dbReference type="ChEBI" id="CHEBI:29105"/>
    </ligand>
</feature>
<feature type="binding site" evidence="1">
    <location>
        <position position="19"/>
    </location>
    <ligand>
        <name>Zn(2+)</name>
        <dbReference type="ChEBI" id="CHEBI:29105"/>
    </ligand>
</feature>
<reference evidence="2 3" key="1">
    <citation type="submission" date="2016-10" db="EMBL/GenBank/DDBJ databases">
        <authorList>
            <person name="de Groot N.N."/>
        </authorList>
    </citation>
    <scope>NUCLEOTIDE SEQUENCE [LARGE SCALE GENOMIC DNA]</scope>
    <source>
        <strain evidence="2 3">DSM 1283</strain>
    </source>
</reference>
<feature type="binding site" evidence="1">
    <location>
        <position position="177"/>
    </location>
    <ligand>
        <name>Zn(2+)</name>
        <dbReference type="ChEBI" id="CHEBI:29105"/>
    </ligand>
</feature>
<dbReference type="GO" id="GO:0006284">
    <property type="term" value="P:base-excision repair"/>
    <property type="evidence" value="ECO:0007669"/>
    <property type="project" value="InterPro"/>
</dbReference>
<keyword evidence="1" id="KW-0479">Metal-binding</keyword>
<evidence type="ECO:0000313" key="2">
    <source>
        <dbReference type="EMBL" id="SFO49901.1"/>
    </source>
</evidence>
<sequence length="186" mass="21659">MEIIRCDWANKSELEKQYHDTQWGKVVHDDNELFKMLILEGKQAGLSWSTILTKMDTLCKAFDDFIPEKLVNYDEEKIEVLLLNDGIIKNRLKVNAVVHNAKMYFKLCEKYGSLDAFLWSYVDYEPIINRWEKIEDVPASTPLSETISKQLKKEGFKFVGSTTIYAFMQSIGMVNDHLLSCSFRNQ</sequence>
<dbReference type="RefSeq" id="WP_091687766.1">
    <property type="nucleotide sequence ID" value="NZ_BAABFM010000046.1"/>
</dbReference>
<dbReference type="InterPro" id="IPR011257">
    <property type="entry name" value="DNA_glycosylase"/>
</dbReference>
<dbReference type="InterPro" id="IPR052891">
    <property type="entry name" value="DNA-3mA_glycosylase"/>
</dbReference>
<dbReference type="STRING" id="1527.SAMN04489757_13216"/>
<organism evidence="2 3">
    <name type="scientific">Anaerocolumna aminovalerica</name>
    <dbReference type="NCBI Taxonomy" id="1527"/>
    <lineage>
        <taxon>Bacteria</taxon>
        <taxon>Bacillati</taxon>
        <taxon>Bacillota</taxon>
        <taxon>Clostridia</taxon>
        <taxon>Lachnospirales</taxon>
        <taxon>Lachnospiraceae</taxon>
        <taxon>Anaerocolumna</taxon>
    </lineage>
</organism>
<dbReference type="InterPro" id="IPR005019">
    <property type="entry name" value="Adenine_glyco"/>
</dbReference>
<dbReference type="PANTHER" id="PTHR30037:SF4">
    <property type="entry name" value="DNA-3-METHYLADENINE GLYCOSYLASE I"/>
    <property type="match status" value="1"/>
</dbReference>